<evidence type="ECO:0000313" key="1">
    <source>
        <dbReference type="EMBL" id="QSS55858.1"/>
    </source>
</evidence>
<dbReference type="AlphaFoldDB" id="A0A8A1LNJ0"/>
<organism evidence="1 2">
    <name type="scientific">Ajellomyces capsulatus (strain H88)</name>
    <name type="common">Darling's disease fungus</name>
    <name type="synonym">Histoplasma capsulatum</name>
    <dbReference type="NCBI Taxonomy" id="544711"/>
    <lineage>
        <taxon>Eukaryota</taxon>
        <taxon>Fungi</taxon>
        <taxon>Dikarya</taxon>
        <taxon>Ascomycota</taxon>
        <taxon>Pezizomycotina</taxon>
        <taxon>Eurotiomycetes</taxon>
        <taxon>Eurotiomycetidae</taxon>
        <taxon>Onygenales</taxon>
        <taxon>Ajellomycetaceae</taxon>
        <taxon>Histoplasma</taxon>
    </lineage>
</organism>
<gene>
    <name evidence="1" type="ORF">I7I53_03854</name>
</gene>
<proteinExistence type="predicted"/>
<name>A0A8A1LNJ0_AJEC8</name>
<dbReference type="VEuPathDB" id="FungiDB:I7I53_03854"/>
<dbReference type="EMBL" id="CP069105">
    <property type="protein sequence ID" value="QSS55858.1"/>
    <property type="molecule type" value="Genomic_DNA"/>
</dbReference>
<evidence type="ECO:0000313" key="2">
    <source>
        <dbReference type="Proteomes" id="UP000663419"/>
    </source>
</evidence>
<accession>A0A8A1LNJ0</accession>
<reference evidence="1" key="1">
    <citation type="submission" date="2021-01" db="EMBL/GenBank/DDBJ databases">
        <title>Chromosome-level genome assembly of a human fungal pathogen reveals clustering of transcriptionally co-regulated genes.</title>
        <authorList>
            <person name="Voorhies M."/>
            <person name="Cohen S."/>
            <person name="Shea T.P."/>
            <person name="Petrus S."/>
            <person name="Munoz J.F."/>
            <person name="Poplawski S."/>
            <person name="Goldman W.E."/>
            <person name="Michael T."/>
            <person name="Cuomo C.A."/>
            <person name="Sil A."/>
            <person name="Beyhan S."/>
        </authorList>
    </citation>
    <scope>NUCLEOTIDE SEQUENCE</scope>
    <source>
        <strain evidence="1">H88</strain>
    </source>
</reference>
<dbReference type="Proteomes" id="UP000663419">
    <property type="component" value="Chromosome 4"/>
</dbReference>
<sequence length="125" mass="14083">MTTSTTQPLTYFSASSVTSFSDWLRFRARVANAEGQPRPSSSRCSPSPSRFISRGLGFSCMYVQHTGPDEEYPHYPSFIDRYRRIFDPTNVAYPLPLHVHFLPASNLYAFRHLQAGGGLPRLPPS</sequence>
<protein>
    <submittedName>
        <fullName evidence="1">Uncharacterized protein</fullName>
    </submittedName>
</protein>